<dbReference type="PIRSF" id="PIRSF001439">
    <property type="entry name" value="CryM"/>
    <property type="match status" value="1"/>
</dbReference>
<keyword evidence="5" id="KW-1185">Reference proteome</keyword>
<name>A0AAD1D5V0_SPHMI</name>
<reference evidence="2 4" key="1">
    <citation type="submission" date="2018-06" db="EMBL/GenBank/DDBJ databases">
        <title>Complete Genome Sequence of the Microcystin-Degrading Bacterium Sphingosinicella microcystinivorans Strain B-9.</title>
        <authorList>
            <person name="Jin H."/>
            <person name="Nishizawa T."/>
            <person name="Guo Y."/>
            <person name="Nishizawa A."/>
            <person name="Park H."/>
            <person name="Kato H."/>
            <person name="Tsuji K."/>
            <person name="Harada K."/>
        </authorList>
    </citation>
    <scope>NUCLEOTIDE SEQUENCE [LARGE SCALE GENOMIC DNA]</scope>
    <source>
        <strain evidence="2 4">B9</strain>
    </source>
</reference>
<comment type="similarity">
    <text evidence="1">Belongs to the ornithine cyclodeaminase/mu-crystallin family.</text>
</comment>
<evidence type="ECO:0000313" key="4">
    <source>
        <dbReference type="Proteomes" id="UP000275727"/>
    </source>
</evidence>
<accession>A0AAD1D5V0</accession>
<dbReference type="GO" id="GO:0019752">
    <property type="term" value="P:carboxylic acid metabolic process"/>
    <property type="evidence" value="ECO:0007669"/>
    <property type="project" value="UniProtKB-ARBA"/>
</dbReference>
<dbReference type="KEGG" id="smic:SmB9_20130"/>
<gene>
    <name evidence="3" type="ORF">DFR51_0945</name>
    <name evidence="2" type="ORF">SmB9_20130</name>
</gene>
<evidence type="ECO:0000313" key="2">
    <source>
        <dbReference type="EMBL" id="BBE34355.1"/>
    </source>
</evidence>
<dbReference type="RefSeq" id="WP_197723597.1">
    <property type="nucleotide sequence ID" value="NZ_AP018711.1"/>
</dbReference>
<dbReference type="GO" id="GO:0005737">
    <property type="term" value="C:cytoplasm"/>
    <property type="evidence" value="ECO:0007669"/>
    <property type="project" value="TreeGrafter"/>
</dbReference>
<dbReference type="Gene3D" id="3.40.50.720">
    <property type="entry name" value="NAD(P)-binding Rossmann-like Domain"/>
    <property type="match status" value="1"/>
</dbReference>
<dbReference type="Gene3D" id="3.30.1780.10">
    <property type="entry name" value="ornithine cyclodeaminase, domain 1"/>
    <property type="match status" value="1"/>
</dbReference>
<dbReference type="InterPro" id="IPR023401">
    <property type="entry name" value="ODC_N"/>
</dbReference>
<dbReference type="FunFam" id="3.40.50.720:FF:000311">
    <property type="entry name" value="Ornithine cyclodeaminase"/>
    <property type="match status" value="1"/>
</dbReference>
<evidence type="ECO:0000313" key="3">
    <source>
        <dbReference type="EMBL" id="RKS91382.1"/>
    </source>
</evidence>
<protein>
    <submittedName>
        <fullName evidence="2">Ornithine cyclodeaminase</fullName>
    </submittedName>
</protein>
<organism evidence="2 4">
    <name type="scientific">Sphingosinicella microcystinivorans</name>
    <dbReference type="NCBI Taxonomy" id="335406"/>
    <lineage>
        <taxon>Bacteria</taxon>
        <taxon>Pseudomonadati</taxon>
        <taxon>Pseudomonadota</taxon>
        <taxon>Alphaproteobacteria</taxon>
        <taxon>Sphingomonadales</taxon>
        <taxon>Sphingosinicellaceae</taxon>
        <taxon>Sphingosinicella</taxon>
    </lineage>
</organism>
<dbReference type="Proteomes" id="UP000275727">
    <property type="component" value="Chromosome"/>
</dbReference>
<dbReference type="PANTHER" id="PTHR13812">
    <property type="entry name" value="KETIMINE REDUCTASE MU-CRYSTALLIN"/>
    <property type="match status" value="1"/>
</dbReference>
<proteinExistence type="inferred from homology"/>
<dbReference type="InterPro" id="IPR003462">
    <property type="entry name" value="ODC_Mu_crystall"/>
</dbReference>
<dbReference type="GO" id="GO:0016491">
    <property type="term" value="F:oxidoreductase activity"/>
    <property type="evidence" value="ECO:0007669"/>
    <property type="project" value="UniProtKB-ARBA"/>
</dbReference>
<dbReference type="SUPFAM" id="SSF51735">
    <property type="entry name" value="NAD(P)-binding Rossmann-fold domains"/>
    <property type="match status" value="1"/>
</dbReference>
<dbReference type="PANTHER" id="PTHR13812:SF19">
    <property type="entry name" value="KETIMINE REDUCTASE MU-CRYSTALLIN"/>
    <property type="match status" value="1"/>
</dbReference>
<evidence type="ECO:0000313" key="5">
    <source>
        <dbReference type="Proteomes" id="UP000276029"/>
    </source>
</evidence>
<dbReference type="Pfam" id="PF02423">
    <property type="entry name" value="OCD_Mu_crystall"/>
    <property type="match status" value="1"/>
</dbReference>
<reference evidence="3 5" key="2">
    <citation type="submission" date="2018-10" db="EMBL/GenBank/DDBJ databases">
        <title>Genomic Encyclopedia of Type Strains, Phase IV (KMG-IV): sequencing the most valuable type-strain genomes for metagenomic binning, comparative biology and taxonomic classification.</title>
        <authorList>
            <person name="Goeker M."/>
        </authorList>
    </citation>
    <scope>NUCLEOTIDE SEQUENCE [LARGE SCALE GENOMIC DNA]</scope>
    <source>
        <strain evidence="3 5">DSM 19791</strain>
    </source>
</reference>
<dbReference type="EMBL" id="RBWX01000007">
    <property type="protein sequence ID" value="RKS91382.1"/>
    <property type="molecule type" value="Genomic_DNA"/>
</dbReference>
<dbReference type="InterPro" id="IPR036291">
    <property type="entry name" value="NAD(P)-bd_dom_sf"/>
</dbReference>
<sequence>MSSIPYLDAATVDRLLAWPALIDALRAAFIAPPIAPPRTAISYGEQGDQHFLVMPAVNPEGLIGVKLVSVHPALAARPGGAVRGLYVALDAATGEPRALVDGPALTERRTAAASVLAAQTLARPGASVLLVAGTGQVAHALCRCYAEVVRPQRIMVWGRRSEAADAMAAHLQAEGVSVQPVRDLGEAVRGADIVSVATLSTTPLIRGADVRPGTHIDLVGGFTPSMREADDALVARAVIVADGPGALDTAGDLTQPIAAGLVDRATVKLFDDILAGRAEGRRNDDEITLFKSVGLALEDLAAAELLLARWEAP</sequence>
<dbReference type="Proteomes" id="UP000276029">
    <property type="component" value="Unassembled WGS sequence"/>
</dbReference>
<dbReference type="AlphaFoldDB" id="A0AAD1D5V0"/>
<dbReference type="EMBL" id="AP018711">
    <property type="protein sequence ID" value="BBE34355.1"/>
    <property type="molecule type" value="Genomic_DNA"/>
</dbReference>
<evidence type="ECO:0000256" key="1">
    <source>
        <dbReference type="ARBA" id="ARBA00008903"/>
    </source>
</evidence>